<evidence type="ECO:0000256" key="1">
    <source>
        <dbReference type="ARBA" id="ARBA00005695"/>
    </source>
</evidence>
<keyword evidence="2" id="KW-0813">Transport</keyword>
<dbReference type="Gene3D" id="3.40.190.10">
    <property type="entry name" value="Periplasmic binding protein-like II"/>
    <property type="match status" value="1"/>
</dbReference>
<organism evidence="4">
    <name type="scientific">marine sediment metagenome</name>
    <dbReference type="NCBI Taxonomy" id="412755"/>
    <lineage>
        <taxon>unclassified sequences</taxon>
        <taxon>metagenomes</taxon>
        <taxon>ecological metagenomes</taxon>
    </lineage>
</organism>
<evidence type="ECO:0000256" key="2">
    <source>
        <dbReference type="ARBA" id="ARBA00022448"/>
    </source>
</evidence>
<dbReference type="GO" id="GO:1904680">
    <property type="term" value="F:peptide transmembrane transporter activity"/>
    <property type="evidence" value="ECO:0007669"/>
    <property type="project" value="TreeGrafter"/>
</dbReference>
<proteinExistence type="inferred from homology"/>
<comment type="similarity">
    <text evidence="1">Belongs to the bacterial solute-binding protein 5 family.</text>
</comment>
<dbReference type="AlphaFoldDB" id="X1W0M6"/>
<dbReference type="GO" id="GO:0015833">
    <property type="term" value="P:peptide transport"/>
    <property type="evidence" value="ECO:0007669"/>
    <property type="project" value="TreeGrafter"/>
</dbReference>
<dbReference type="InterPro" id="IPR039424">
    <property type="entry name" value="SBP_5"/>
</dbReference>
<accession>X1W0M6</accession>
<comment type="caution">
    <text evidence="4">The sequence shown here is derived from an EMBL/GenBank/DDBJ whole genome shotgun (WGS) entry which is preliminary data.</text>
</comment>
<sequence>MCLLGWTGDNNDPDNFMNVLYGANAYSLGTAGNYAFYTNNTSQAFLSAALGTYDSEKRAEYYKKSQEMIHEDAGWVYLAHSMQTVAFRINVQGYDLHPTSRKFFYPISIE</sequence>
<dbReference type="EMBL" id="BARW01035447">
    <property type="protein sequence ID" value="GAJ20470.1"/>
    <property type="molecule type" value="Genomic_DNA"/>
</dbReference>
<keyword evidence="3" id="KW-0732">Signal</keyword>
<dbReference type="Gene3D" id="3.10.105.10">
    <property type="entry name" value="Dipeptide-binding Protein, Domain 3"/>
    <property type="match status" value="1"/>
</dbReference>
<dbReference type="PANTHER" id="PTHR30290">
    <property type="entry name" value="PERIPLASMIC BINDING COMPONENT OF ABC TRANSPORTER"/>
    <property type="match status" value="1"/>
</dbReference>
<reference evidence="4" key="1">
    <citation type="journal article" date="2014" name="Front. Microbiol.">
        <title>High frequency of phylogenetically diverse reductive dehalogenase-homologous genes in deep subseafloor sedimentary metagenomes.</title>
        <authorList>
            <person name="Kawai M."/>
            <person name="Futagami T."/>
            <person name="Toyoda A."/>
            <person name="Takaki Y."/>
            <person name="Nishi S."/>
            <person name="Hori S."/>
            <person name="Arai W."/>
            <person name="Tsubouchi T."/>
            <person name="Morono Y."/>
            <person name="Uchiyama I."/>
            <person name="Ito T."/>
            <person name="Fujiyama A."/>
            <person name="Inagaki F."/>
            <person name="Takami H."/>
        </authorList>
    </citation>
    <scope>NUCLEOTIDE SEQUENCE</scope>
    <source>
        <strain evidence="4">Expedition CK06-06</strain>
    </source>
</reference>
<protein>
    <recommendedName>
        <fullName evidence="5">Solute-binding protein family 5 domain-containing protein</fullName>
    </recommendedName>
</protein>
<evidence type="ECO:0000256" key="3">
    <source>
        <dbReference type="ARBA" id="ARBA00022729"/>
    </source>
</evidence>
<dbReference type="SUPFAM" id="SSF53850">
    <property type="entry name" value="Periplasmic binding protein-like II"/>
    <property type="match status" value="1"/>
</dbReference>
<name>X1W0M6_9ZZZZ</name>
<evidence type="ECO:0000313" key="4">
    <source>
        <dbReference type="EMBL" id="GAJ20470.1"/>
    </source>
</evidence>
<evidence type="ECO:0008006" key="5">
    <source>
        <dbReference type="Google" id="ProtNLM"/>
    </source>
</evidence>
<dbReference type="PANTHER" id="PTHR30290:SF9">
    <property type="entry name" value="OLIGOPEPTIDE-BINDING PROTEIN APPA"/>
    <property type="match status" value="1"/>
</dbReference>
<gene>
    <name evidence="4" type="ORF">S12H4_55290</name>
</gene>